<dbReference type="InterPro" id="IPR053151">
    <property type="entry name" value="RNase_H-like"/>
</dbReference>
<dbReference type="Pfam" id="PF13456">
    <property type="entry name" value="RVT_3"/>
    <property type="match status" value="1"/>
</dbReference>
<dbReference type="AlphaFoldDB" id="A0A200QJ57"/>
<organism evidence="3 4">
    <name type="scientific">Macleaya cordata</name>
    <name type="common">Five-seeded plume-poppy</name>
    <name type="synonym">Bocconia cordata</name>
    <dbReference type="NCBI Taxonomy" id="56857"/>
    <lineage>
        <taxon>Eukaryota</taxon>
        <taxon>Viridiplantae</taxon>
        <taxon>Streptophyta</taxon>
        <taxon>Embryophyta</taxon>
        <taxon>Tracheophyta</taxon>
        <taxon>Spermatophyta</taxon>
        <taxon>Magnoliopsida</taxon>
        <taxon>Ranunculales</taxon>
        <taxon>Papaveraceae</taxon>
        <taxon>Papaveroideae</taxon>
        <taxon>Macleaya</taxon>
    </lineage>
</organism>
<dbReference type="OMA" id="YESTELM"/>
<dbReference type="GO" id="GO:0004523">
    <property type="term" value="F:RNA-DNA hybrid ribonuclease activity"/>
    <property type="evidence" value="ECO:0007669"/>
    <property type="project" value="InterPro"/>
</dbReference>
<dbReference type="Gene3D" id="3.30.420.10">
    <property type="entry name" value="Ribonuclease H-like superfamily/Ribonuclease H"/>
    <property type="match status" value="1"/>
</dbReference>
<sequence>MAAFLLPKNLCQKIDSHLCKFWWGESLDPKDKKLHLIAWENLCKPKAEGGDGEFIDPWCDHWIPDIGTAKPKPNSIPDPTLKVADFIDQDTRTWNRQKLDLHFDQPSIERIVQIPLSSVHSRDRRAWDLTRDGVFTTKSAYMGLRGHRDLSADKLWKEIWRTKVPYRIQIFVWKCAKNAIPVRDILSKRMNIGDNLCPRCHREAETITHALITCPQVSRIWFLSRLNVRTDLFRDKTILDWLRYWLGINPYQLNVNLMENFPFVVCLMWAIWNSRNALIFSNKYESATSIINSASRMISQRHNLRIIPTNSSPQNQTILSYWSPPRSGWFKINTDGAWDPNTSKGGVGLVTRDSFGLFLSAAAMHINTYSAEEAEIRAIWTAMKQAMERKITALEIESDAKVVVEQLKRKNYCGAWNTDALLKDIEVWSLSFEKLSFNYVPRVCNRVAHELAQWGKNSTTDMFWGTPPVWLLPVLRGDQFLC</sequence>
<dbReference type="InterPro" id="IPR012337">
    <property type="entry name" value="RNaseH-like_sf"/>
</dbReference>
<evidence type="ECO:0000259" key="1">
    <source>
        <dbReference type="Pfam" id="PF13456"/>
    </source>
</evidence>
<comment type="caution">
    <text evidence="3">The sequence shown here is derived from an EMBL/GenBank/DDBJ whole genome shotgun (WGS) entry which is preliminary data.</text>
</comment>
<dbReference type="InterPro" id="IPR002156">
    <property type="entry name" value="RNaseH_domain"/>
</dbReference>
<proteinExistence type="predicted"/>
<dbReference type="EMBL" id="MVGT01001898">
    <property type="protein sequence ID" value="OVA10548.1"/>
    <property type="molecule type" value="Genomic_DNA"/>
</dbReference>
<protein>
    <submittedName>
        <fullName evidence="3">Ribonuclease H domain</fullName>
    </submittedName>
</protein>
<dbReference type="SUPFAM" id="SSF53098">
    <property type="entry name" value="Ribonuclease H-like"/>
    <property type="match status" value="1"/>
</dbReference>
<dbReference type="GO" id="GO:0003676">
    <property type="term" value="F:nucleic acid binding"/>
    <property type="evidence" value="ECO:0007669"/>
    <property type="project" value="InterPro"/>
</dbReference>
<evidence type="ECO:0000313" key="3">
    <source>
        <dbReference type="EMBL" id="OVA10548.1"/>
    </source>
</evidence>
<name>A0A200QJ57_MACCD</name>
<dbReference type="Pfam" id="PF13966">
    <property type="entry name" value="zf-RVT"/>
    <property type="match status" value="1"/>
</dbReference>
<dbReference type="InterPro" id="IPR026960">
    <property type="entry name" value="RVT-Znf"/>
</dbReference>
<dbReference type="Proteomes" id="UP000195402">
    <property type="component" value="Unassembled WGS sequence"/>
</dbReference>
<dbReference type="InParanoid" id="A0A200QJ57"/>
<reference evidence="3 4" key="1">
    <citation type="journal article" date="2017" name="Mol. Plant">
        <title>The Genome of Medicinal Plant Macleaya cordata Provides New Insights into Benzylisoquinoline Alkaloids Metabolism.</title>
        <authorList>
            <person name="Liu X."/>
            <person name="Liu Y."/>
            <person name="Huang P."/>
            <person name="Ma Y."/>
            <person name="Qing Z."/>
            <person name="Tang Q."/>
            <person name="Cao H."/>
            <person name="Cheng P."/>
            <person name="Zheng Y."/>
            <person name="Yuan Z."/>
            <person name="Zhou Y."/>
            <person name="Liu J."/>
            <person name="Tang Z."/>
            <person name="Zhuo Y."/>
            <person name="Zhang Y."/>
            <person name="Yu L."/>
            <person name="Huang J."/>
            <person name="Yang P."/>
            <person name="Peng Q."/>
            <person name="Zhang J."/>
            <person name="Jiang W."/>
            <person name="Zhang Z."/>
            <person name="Lin K."/>
            <person name="Ro D.K."/>
            <person name="Chen X."/>
            <person name="Xiong X."/>
            <person name="Shang Y."/>
            <person name="Huang S."/>
            <person name="Zeng J."/>
        </authorList>
    </citation>
    <scope>NUCLEOTIDE SEQUENCE [LARGE SCALE GENOMIC DNA]</scope>
    <source>
        <strain evidence="4">cv. BLH2017</strain>
        <tissue evidence="3">Root</tissue>
    </source>
</reference>
<dbReference type="InterPro" id="IPR044730">
    <property type="entry name" value="RNase_H-like_dom_plant"/>
</dbReference>
<keyword evidence="4" id="KW-1185">Reference proteome</keyword>
<feature type="domain" description="Reverse transcriptase zinc-binding" evidence="2">
    <location>
        <begin position="135"/>
        <end position="221"/>
    </location>
</feature>
<evidence type="ECO:0000259" key="2">
    <source>
        <dbReference type="Pfam" id="PF13966"/>
    </source>
</evidence>
<dbReference type="InterPro" id="IPR036397">
    <property type="entry name" value="RNaseH_sf"/>
</dbReference>
<feature type="domain" description="RNase H type-1" evidence="1">
    <location>
        <begin position="333"/>
        <end position="454"/>
    </location>
</feature>
<dbReference type="PANTHER" id="PTHR47723">
    <property type="entry name" value="OS05G0353850 PROTEIN"/>
    <property type="match status" value="1"/>
</dbReference>
<evidence type="ECO:0000313" key="4">
    <source>
        <dbReference type="Proteomes" id="UP000195402"/>
    </source>
</evidence>
<gene>
    <name evidence="3" type="ORF">BVC80_8987g20</name>
</gene>
<dbReference type="CDD" id="cd06222">
    <property type="entry name" value="RNase_H_like"/>
    <property type="match status" value="1"/>
</dbReference>
<dbReference type="OrthoDB" id="1906820at2759"/>
<dbReference type="STRING" id="56857.A0A200QJ57"/>
<accession>A0A200QJ57</accession>
<dbReference type="PANTHER" id="PTHR47723:SF24">
    <property type="entry name" value="RNASE H TYPE-1 DOMAIN-CONTAINING PROTEIN"/>
    <property type="match status" value="1"/>
</dbReference>